<dbReference type="InterPro" id="IPR011460">
    <property type="entry name" value="Lcl_C"/>
</dbReference>
<feature type="domain" description="Lcl C-terminal" evidence="3">
    <location>
        <begin position="135"/>
        <end position="268"/>
    </location>
</feature>
<dbReference type="Proteomes" id="UP001295423">
    <property type="component" value="Unassembled WGS sequence"/>
</dbReference>
<evidence type="ECO:0000313" key="4">
    <source>
        <dbReference type="EMBL" id="CAJ1949125.1"/>
    </source>
</evidence>
<evidence type="ECO:0000256" key="1">
    <source>
        <dbReference type="SAM" id="MobiDB-lite"/>
    </source>
</evidence>
<organism evidence="4 5">
    <name type="scientific">Cylindrotheca closterium</name>
    <dbReference type="NCBI Taxonomy" id="2856"/>
    <lineage>
        <taxon>Eukaryota</taxon>
        <taxon>Sar</taxon>
        <taxon>Stramenopiles</taxon>
        <taxon>Ochrophyta</taxon>
        <taxon>Bacillariophyta</taxon>
        <taxon>Bacillariophyceae</taxon>
        <taxon>Bacillariophycidae</taxon>
        <taxon>Bacillariales</taxon>
        <taxon>Bacillariaceae</taxon>
        <taxon>Cylindrotheca</taxon>
    </lineage>
</organism>
<feature type="region of interest" description="Disordered" evidence="1">
    <location>
        <begin position="34"/>
        <end position="110"/>
    </location>
</feature>
<evidence type="ECO:0000256" key="2">
    <source>
        <dbReference type="SAM" id="SignalP"/>
    </source>
</evidence>
<dbReference type="PANTHER" id="PTHR35812">
    <property type="entry name" value="LIPOPROTEIN"/>
    <property type="match status" value="1"/>
</dbReference>
<evidence type="ECO:0000259" key="3">
    <source>
        <dbReference type="Pfam" id="PF07603"/>
    </source>
</evidence>
<feature type="compositionally biased region" description="Basic and acidic residues" evidence="1">
    <location>
        <begin position="98"/>
        <end position="110"/>
    </location>
</feature>
<reference evidence="4" key="1">
    <citation type="submission" date="2023-08" db="EMBL/GenBank/DDBJ databases">
        <authorList>
            <person name="Audoor S."/>
            <person name="Bilcke G."/>
        </authorList>
    </citation>
    <scope>NUCLEOTIDE SEQUENCE</scope>
</reference>
<dbReference type="AlphaFoldDB" id="A0AAD2FQ65"/>
<name>A0AAD2FQ65_9STRA</name>
<keyword evidence="2" id="KW-0732">Signal</keyword>
<dbReference type="EMBL" id="CAKOGP040001758">
    <property type="protein sequence ID" value="CAJ1949125.1"/>
    <property type="molecule type" value="Genomic_DNA"/>
</dbReference>
<keyword evidence="5" id="KW-1185">Reference proteome</keyword>
<feature type="domain" description="Lcl C-terminal" evidence="3">
    <location>
        <begin position="287"/>
        <end position="396"/>
    </location>
</feature>
<protein>
    <recommendedName>
        <fullName evidence="3">Lcl C-terminal domain-containing protein</fullName>
    </recommendedName>
</protein>
<proteinExistence type="predicted"/>
<feature type="signal peptide" evidence="2">
    <location>
        <begin position="1"/>
        <end position="18"/>
    </location>
</feature>
<evidence type="ECO:0000313" key="5">
    <source>
        <dbReference type="Proteomes" id="UP001295423"/>
    </source>
</evidence>
<dbReference type="PANTHER" id="PTHR35812:SF1">
    <property type="entry name" value="LIPOPROTEIN"/>
    <property type="match status" value="1"/>
</dbReference>
<dbReference type="Pfam" id="PF07603">
    <property type="entry name" value="Lcl_C"/>
    <property type="match status" value="2"/>
</dbReference>
<feature type="chain" id="PRO_5042037378" description="Lcl C-terminal domain-containing protein" evidence="2">
    <location>
        <begin position="19"/>
        <end position="461"/>
    </location>
</feature>
<accession>A0AAD2FQ65</accession>
<comment type="caution">
    <text evidence="4">The sequence shown here is derived from an EMBL/GenBank/DDBJ whole genome shotgun (WGS) entry which is preliminary data.</text>
</comment>
<gene>
    <name evidence="4" type="ORF">CYCCA115_LOCUS11938</name>
</gene>
<sequence>MKYSAIAILVVSRSTVLASNTYPVTDTEQLFCYDSDSTASGTGGTTGDDTPDDTPNEVSPGTVDPGPETGDQGTGGQDGSQFLPAPGGLRPRPNRPSRPRDGGGRRHLDEITCAGTGQDAEYTTLSQSFQNNGDGTISDLNTGLMWTEDVYGDGLTYEQVENEVTIFSLGGYSDWRVPTIKELYTLSEFNGQTGTSQDTNIPYIDTDYFNVKYGTTRYIDGQLWSSNQYTGVIFDNPNSECNFGFNSIDGRIKCYGRTSTKLYVRYVRGNTNVGTNLFSVSGLSRDIIVDAATGLEWTRGDSGSGLDWEESLSYCNDLELGGYNDWKLPDAHQLQSIVDYNRSPDATGTPAIDPLFESTQITNEAGAVDFGWYWTSTTHLDGKPLGSNAIYIAFGRATGYFEAPNGTVIGSVDVHGAGAQRSDPKVGPVPDPNYFGPQGDYRRVYNFARCVRGSSSASPDV</sequence>